<sequence length="73" mass="8212">MCPKCGKQIESLKDNSIPVIVNNSASASASASATAMQPEEKKKKYNHLLDFILICCTGGFWIIWMIVRPKYEY</sequence>
<dbReference type="EMBL" id="JACOPD010000001">
    <property type="protein sequence ID" value="MBC5679746.1"/>
    <property type="molecule type" value="Genomic_DNA"/>
</dbReference>
<keyword evidence="1" id="KW-0472">Membrane</keyword>
<evidence type="ECO:0000313" key="2">
    <source>
        <dbReference type="EMBL" id="MBC5679746.1"/>
    </source>
</evidence>
<keyword evidence="3" id="KW-1185">Reference proteome</keyword>
<proteinExistence type="predicted"/>
<dbReference type="Proteomes" id="UP000628463">
    <property type="component" value="Unassembled WGS sequence"/>
</dbReference>
<dbReference type="RefSeq" id="WP_186835995.1">
    <property type="nucleotide sequence ID" value="NZ_JACOPD010000001.1"/>
</dbReference>
<name>A0ABR7FYZ1_9FIRM</name>
<evidence type="ECO:0000256" key="1">
    <source>
        <dbReference type="SAM" id="Phobius"/>
    </source>
</evidence>
<evidence type="ECO:0008006" key="4">
    <source>
        <dbReference type="Google" id="ProtNLM"/>
    </source>
</evidence>
<gene>
    <name evidence="2" type="ORF">H8S01_02045</name>
</gene>
<organism evidence="2 3">
    <name type="scientific">Lachnospira hominis</name>
    <name type="common">ex Liu et al. 2021</name>
    <dbReference type="NCBI Taxonomy" id="2763051"/>
    <lineage>
        <taxon>Bacteria</taxon>
        <taxon>Bacillati</taxon>
        <taxon>Bacillota</taxon>
        <taxon>Clostridia</taxon>
        <taxon>Lachnospirales</taxon>
        <taxon>Lachnospiraceae</taxon>
        <taxon>Lachnospira</taxon>
    </lineage>
</organism>
<protein>
    <recommendedName>
        <fullName evidence="4">LITAF domain-containing protein</fullName>
    </recommendedName>
</protein>
<evidence type="ECO:0000313" key="3">
    <source>
        <dbReference type="Proteomes" id="UP000628463"/>
    </source>
</evidence>
<keyword evidence="1" id="KW-0812">Transmembrane</keyword>
<accession>A0ABR7FYZ1</accession>
<feature type="transmembrane region" description="Helical" evidence="1">
    <location>
        <begin position="48"/>
        <end position="67"/>
    </location>
</feature>
<keyword evidence="1" id="KW-1133">Transmembrane helix</keyword>
<comment type="caution">
    <text evidence="2">The sequence shown here is derived from an EMBL/GenBank/DDBJ whole genome shotgun (WGS) entry which is preliminary data.</text>
</comment>
<reference evidence="2 3" key="1">
    <citation type="submission" date="2020-08" db="EMBL/GenBank/DDBJ databases">
        <title>Genome public.</title>
        <authorList>
            <person name="Liu C."/>
            <person name="Sun Q."/>
        </authorList>
    </citation>
    <scope>NUCLEOTIDE SEQUENCE [LARGE SCALE GENOMIC DNA]</scope>
    <source>
        <strain evidence="2 3">NSJ-43</strain>
    </source>
</reference>